<keyword evidence="1" id="KW-0812">Transmembrane</keyword>
<keyword evidence="1" id="KW-1133">Transmembrane helix</keyword>
<reference evidence="2 3" key="1">
    <citation type="submission" date="2019-02" db="EMBL/GenBank/DDBJ databases">
        <title>Deep-cultivation of Planctomycetes and their phenomic and genomic characterization uncovers novel biology.</title>
        <authorList>
            <person name="Wiegand S."/>
            <person name="Jogler M."/>
            <person name="Boedeker C."/>
            <person name="Pinto D."/>
            <person name="Vollmers J."/>
            <person name="Rivas-Marin E."/>
            <person name="Kohn T."/>
            <person name="Peeters S.H."/>
            <person name="Heuer A."/>
            <person name="Rast P."/>
            <person name="Oberbeckmann S."/>
            <person name="Bunk B."/>
            <person name="Jeske O."/>
            <person name="Meyerdierks A."/>
            <person name="Storesund J.E."/>
            <person name="Kallscheuer N."/>
            <person name="Luecker S."/>
            <person name="Lage O.M."/>
            <person name="Pohl T."/>
            <person name="Merkel B.J."/>
            <person name="Hornburger P."/>
            <person name="Mueller R.-W."/>
            <person name="Bruemmer F."/>
            <person name="Labrenz M."/>
            <person name="Spormann A.M."/>
            <person name="Op den Camp H."/>
            <person name="Overmann J."/>
            <person name="Amann R."/>
            <person name="Jetten M.S.M."/>
            <person name="Mascher T."/>
            <person name="Medema M.H."/>
            <person name="Devos D.P."/>
            <person name="Kaster A.-K."/>
            <person name="Ovreas L."/>
            <person name="Rohde M."/>
            <person name="Galperin M.Y."/>
            <person name="Jogler C."/>
        </authorList>
    </citation>
    <scope>NUCLEOTIDE SEQUENCE [LARGE SCALE GENOMIC DNA]</scope>
    <source>
        <strain evidence="2 3">Poly30</strain>
    </source>
</reference>
<gene>
    <name evidence="2" type="ORF">Poly30_54860</name>
</gene>
<keyword evidence="3" id="KW-1185">Reference proteome</keyword>
<sequence length="66" mass="7079">MKSLRISLACLAVATLAGGLSFLPENLWWSLPNAWDGALRIVCVTGLLGFAVAFMVSLDRQSLVKS</sequence>
<organism evidence="2 3">
    <name type="scientific">Saltatorellus ferox</name>
    <dbReference type="NCBI Taxonomy" id="2528018"/>
    <lineage>
        <taxon>Bacteria</taxon>
        <taxon>Pseudomonadati</taxon>
        <taxon>Planctomycetota</taxon>
        <taxon>Planctomycetia</taxon>
        <taxon>Planctomycetia incertae sedis</taxon>
        <taxon>Saltatorellus</taxon>
    </lineage>
</organism>
<feature type="transmembrane region" description="Helical" evidence="1">
    <location>
        <begin position="37"/>
        <end position="58"/>
    </location>
</feature>
<dbReference type="RefSeq" id="WP_145205191.1">
    <property type="nucleotide sequence ID" value="NZ_CP036434.1"/>
</dbReference>
<evidence type="ECO:0000313" key="3">
    <source>
        <dbReference type="Proteomes" id="UP000320390"/>
    </source>
</evidence>
<proteinExistence type="predicted"/>
<dbReference type="EMBL" id="CP036434">
    <property type="protein sequence ID" value="QDV09925.1"/>
    <property type="molecule type" value="Genomic_DNA"/>
</dbReference>
<evidence type="ECO:0000313" key="2">
    <source>
        <dbReference type="EMBL" id="QDV09925.1"/>
    </source>
</evidence>
<name>A0A518F0R5_9BACT</name>
<protein>
    <submittedName>
        <fullName evidence="2">Uncharacterized protein</fullName>
    </submittedName>
</protein>
<dbReference type="Proteomes" id="UP000320390">
    <property type="component" value="Chromosome"/>
</dbReference>
<keyword evidence="1" id="KW-0472">Membrane</keyword>
<dbReference type="AlphaFoldDB" id="A0A518F0R5"/>
<evidence type="ECO:0000256" key="1">
    <source>
        <dbReference type="SAM" id="Phobius"/>
    </source>
</evidence>
<accession>A0A518F0R5</accession>